<dbReference type="InterPro" id="IPR023753">
    <property type="entry name" value="FAD/NAD-binding_dom"/>
</dbReference>
<sequence length="462" mass="50347">MKLLSGALTVDVALIGGGGASYPGAFELARAGLRVALVDDREFLGGECLHSGCVPSKALREWALKVDEAVSIGAKVDPDEVWRRAVDAKDRVQSQVFSQLKWMAEQLSERLTVLRGWATIVSDRELRVRTQEGELTVNFRYLHIGAGSVNVVPRIPGAELCMTSDDLYTYMRTPRELPDSVAIVGGGYIGVEAAEVLSRFGVKVTLVEMMDRLLPNMPMDLSRAALRALQRRGVDVRLGYAASSVERRGQAKVLRATSRDGGSIEVRADEVIMAVGRRPRLEGYGLEVLGLDVGPGIKVSPGMRTSRENVFAAGDVTGKAMLYHAAVRGSLVAARNILVGREAYRMSYLDVPSVVYTVPEMGYVGYTEEELRAMGVKFDVIRYSMKANSYTLMLGHQDSWVKVLVDEPGRVLGAQAFAPEAHAILTAFAMAMGSGLDAERLYWLAPPHPSPMEVLAEAFRQA</sequence>
<dbReference type="InterPro" id="IPR050151">
    <property type="entry name" value="Class-I_Pyr_Nuc-Dis_Oxidored"/>
</dbReference>
<name>D9PYY9_ACIS3</name>
<dbReference type="AlphaFoldDB" id="D9PYY9"/>
<dbReference type="KEGG" id="asc:ASAC_1371"/>
<dbReference type="Gene3D" id="3.50.50.60">
    <property type="entry name" value="FAD/NAD(P)-binding domain"/>
    <property type="match status" value="2"/>
</dbReference>
<dbReference type="FunCoup" id="D9PYY9">
    <property type="interactions" value="116"/>
</dbReference>
<comment type="similarity">
    <text evidence="2 9">Belongs to the class-I pyridine nucleotide-disulfide oxidoreductase family.</text>
</comment>
<dbReference type="Pfam" id="PF02852">
    <property type="entry name" value="Pyr_redox_dim"/>
    <property type="match status" value="1"/>
</dbReference>
<dbReference type="HOGENOM" id="CLU_016755_0_2_2"/>
<dbReference type="PANTHER" id="PTHR22912:SF151">
    <property type="entry name" value="DIHYDROLIPOYL DEHYDROGENASE, MITOCHONDRIAL"/>
    <property type="match status" value="1"/>
</dbReference>
<dbReference type="Pfam" id="PF07992">
    <property type="entry name" value="Pyr_redox_2"/>
    <property type="match status" value="1"/>
</dbReference>
<evidence type="ECO:0000256" key="8">
    <source>
        <dbReference type="ARBA" id="ARBA00023284"/>
    </source>
</evidence>
<dbReference type="Proteomes" id="UP000000346">
    <property type="component" value="Chromosome"/>
</dbReference>
<evidence type="ECO:0000256" key="4">
    <source>
        <dbReference type="ARBA" id="ARBA00022827"/>
    </source>
</evidence>
<evidence type="ECO:0000313" key="12">
    <source>
        <dbReference type="EMBL" id="ADL19776.1"/>
    </source>
</evidence>
<reference evidence="12 13" key="1">
    <citation type="journal article" date="2010" name="Appl. Environ. Microbiol.">
        <title>The genome sequence of the crenarchaeon Acidilobus saccharovorans supports a new order, Acidilobales, and suggests an important ecological role in terrestrial acidic hot springs.</title>
        <authorList>
            <person name="Mardanov A.V."/>
            <person name="Svetlitchnyi V.A."/>
            <person name="Beletsky A.V."/>
            <person name="Prokofeva M.I."/>
            <person name="Bonch-Osmolovskaya E.A."/>
            <person name="Ravin N.V."/>
            <person name="Skryabin K.G."/>
        </authorList>
    </citation>
    <scope>NUCLEOTIDE SEQUENCE [LARGE SCALE GENOMIC DNA]</scope>
    <source>
        <strain evidence="13">DSM 16705 / JCM 18335 / VKM B-2471 / 345-15</strain>
    </source>
</reference>
<keyword evidence="8 9" id="KW-0676">Redox-active center</keyword>
<comment type="cofactor">
    <cofactor evidence="1">
        <name>FAD</name>
        <dbReference type="ChEBI" id="CHEBI:57692"/>
    </cofactor>
</comment>
<dbReference type="PANTHER" id="PTHR22912">
    <property type="entry name" value="DISULFIDE OXIDOREDUCTASE"/>
    <property type="match status" value="1"/>
</dbReference>
<feature type="domain" description="Pyridine nucleotide-disulphide oxidoreductase dimerisation" evidence="10">
    <location>
        <begin position="351"/>
        <end position="458"/>
    </location>
</feature>
<keyword evidence="5 9" id="KW-0560">Oxidoreductase</keyword>
<evidence type="ECO:0000256" key="2">
    <source>
        <dbReference type="ARBA" id="ARBA00007532"/>
    </source>
</evidence>
<feature type="domain" description="FAD/NAD(P)-binding" evidence="11">
    <location>
        <begin position="11"/>
        <end position="328"/>
    </location>
</feature>
<keyword evidence="13" id="KW-1185">Reference proteome</keyword>
<dbReference type="PRINTS" id="PR00368">
    <property type="entry name" value="FADPNR"/>
</dbReference>
<organism evidence="12 13">
    <name type="scientific">Acidilobus saccharovorans (strain DSM 16705 / JCM 18335 / VKM B-2471 / 345-15)</name>
    <dbReference type="NCBI Taxonomy" id="666510"/>
    <lineage>
        <taxon>Archaea</taxon>
        <taxon>Thermoproteota</taxon>
        <taxon>Thermoprotei</taxon>
        <taxon>Acidilobales</taxon>
        <taxon>Acidilobaceae</taxon>
        <taxon>Acidilobus</taxon>
    </lineage>
</organism>
<evidence type="ECO:0000256" key="9">
    <source>
        <dbReference type="RuleBase" id="RU003691"/>
    </source>
</evidence>
<dbReference type="GO" id="GO:0050660">
    <property type="term" value="F:flavin adenine dinucleotide binding"/>
    <property type="evidence" value="ECO:0007669"/>
    <property type="project" value="TreeGrafter"/>
</dbReference>
<evidence type="ECO:0000256" key="5">
    <source>
        <dbReference type="ARBA" id="ARBA00023002"/>
    </source>
</evidence>
<dbReference type="PRINTS" id="PR00411">
    <property type="entry name" value="PNDRDTASEI"/>
</dbReference>
<dbReference type="InterPro" id="IPR001100">
    <property type="entry name" value="Pyr_nuc-diS_OxRdtase"/>
</dbReference>
<evidence type="ECO:0000313" key="13">
    <source>
        <dbReference type="Proteomes" id="UP000000346"/>
    </source>
</evidence>
<keyword evidence="12" id="KW-0670">Pyruvate</keyword>
<dbReference type="eggNOG" id="arCOG01068">
    <property type="taxonomic scope" value="Archaea"/>
</dbReference>
<dbReference type="EMBL" id="CP001742">
    <property type="protein sequence ID" value="ADL19776.1"/>
    <property type="molecule type" value="Genomic_DNA"/>
</dbReference>
<evidence type="ECO:0000256" key="3">
    <source>
        <dbReference type="ARBA" id="ARBA00022630"/>
    </source>
</evidence>
<dbReference type="PROSITE" id="PS00076">
    <property type="entry name" value="PYRIDINE_REDOX_1"/>
    <property type="match status" value="1"/>
</dbReference>
<keyword evidence="3 9" id="KW-0285">Flavoprotein</keyword>
<keyword evidence="4 9" id="KW-0274">FAD</keyword>
<dbReference type="PIRSF" id="PIRSF000350">
    <property type="entry name" value="Mercury_reductase_MerA"/>
    <property type="match status" value="1"/>
</dbReference>
<evidence type="ECO:0000256" key="1">
    <source>
        <dbReference type="ARBA" id="ARBA00001974"/>
    </source>
</evidence>
<dbReference type="SUPFAM" id="SSF51905">
    <property type="entry name" value="FAD/NAD(P)-binding domain"/>
    <property type="match status" value="1"/>
</dbReference>
<dbReference type="GO" id="GO:0004148">
    <property type="term" value="F:dihydrolipoyl dehydrogenase (NADH) activity"/>
    <property type="evidence" value="ECO:0007669"/>
    <property type="project" value="TreeGrafter"/>
</dbReference>
<keyword evidence="6" id="KW-0520">NAD</keyword>
<proteinExistence type="inferred from homology"/>
<dbReference type="InParanoid" id="D9PYY9"/>
<keyword evidence="7" id="KW-1015">Disulfide bond</keyword>
<evidence type="ECO:0000256" key="7">
    <source>
        <dbReference type="ARBA" id="ARBA00023157"/>
    </source>
</evidence>
<dbReference type="InterPro" id="IPR012999">
    <property type="entry name" value="Pyr_OxRdtase_I_AS"/>
</dbReference>
<evidence type="ECO:0000259" key="10">
    <source>
        <dbReference type="Pfam" id="PF02852"/>
    </source>
</evidence>
<dbReference type="GO" id="GO:0006103">
    <property type="term" value="P:2-oxoglutarate metabolic process"/>
    <property type="evidence" value="ECO:0007669"/>
    <property type="project" value="TreeGrafter"/>
</dbReference>
<dbReference type="InterPro" id="IPR036188">
    <property type="entry name" value="FAD/NAD-bd_sf"/>
</dbReference>
<gene>
    <name evidence="12" type="ordered locus">ASAC_1371</name>
</gene>
<protein>
    <submittedName>
        <fullName evidence="12">Pyruvate/2-oxoglutarate dehydrogenase complex, dihydrolipoamide E3 component-like enzyme</fullName>
    </submittedName>
</protein>
<dbReference type="Gene3D" id="3.30.390.30">
    <property type="match status" value="1"/>
</dbReference>
<evidence type="ECO:0000256" key="6">
    <source>
        <dbReference type="ARBA" id="ARBA00023027"/>
    </source>
</evidence>
<dbReference type="InterPro" id="IPR004099">
    <property type="entry name" value="Pyr_nucl-diS_OxRdtase_dimer"/>
</dbReference>
<dbReference type="SUPFAM" id="SSF55424">
    <property type="entry name" value="FAD/NAD-linked reductases, dimerisation (C-terminal) domain"/>
    <property type="match status" value="1"/>
</dbReference>
<accession>D9PYY9</accession>
<dbReference type="STRING" id="666510.ASAC_1371"/>
<dbReference type="InterPro" id="IPR016156">
    <property type="entry name" value="FAD/NAD-linked_Rdtase_dimer_sf"/>
</dbReference>
<evidence type="ECO:0000259" key="11">
    <source>
        <dbReference type="Pfam" id="PF07992"/>
    </source>
</evidence>